<dbReference type="PROSITE" id="PS51178">
    <property type="entry name" value="PASTA"/>
    <property type="match status" value="1"/>
</dbReference>
<gene>
    <name evidence="3" type="ORF">Prubr_49370</name>
</gene>
<protein>
    <recommendedName>
        <fullName evidence="2">PASTA domain-containing protein</fullName>
    </recommendedName>
</protein>
<dbReference type="Proteomes" id="UP000680866">
    <property type="component" value="Chromosome"/>
</dbReference>
<dbReference type="Pfam" id="PF03793">
    <property type="entry name" value="PASTA"/>
    <property type="match status" value="1"/>
</dbReference>
<evidence type="ECO:0000256" key="1">
    <source>
        <dbReference type="SAM" id="MobiDB-lite"/>
    </source>
</evidence>
<dbReference type="SMART" id="SM00740">
    <property type="entry name" value="PASTA"/>
    <property type="match status" value="1"/>
</dbReference>
<dbReference type="SUPFAM" id="SSF53474">
    <property type="entry name" value="alpha/beta-Hydrolases"/>
    <property type="match status" value="1"/>
</dbReference>
<feature type="region of interest" description="Disordered" evidence="1">
    <location>
        <begin position="358"/>
        <end position="382"/>
    </location>
</feature>
<accession>A0A810N3E5</accession>
<dbReference type="CDD" id="cd06577">
    <property type="entry name" value="PASTA_pknB"/>
    <property type="match status" value="1"/>
</dbReference>
<dbReference type="Pfam" id="PF07224">
    <property type="entry name" value="Chlorophyllase"/>
    <property type="match status" value="1"/>
</dbReference>
<evidence type="ECO:0000313" key="3">
    <source>
        <dbReference type="EMBL" id="BCJ67916.1"/>
    </source>
</evidence>
<name>A0A810N3E5_9ACTN</name>
<sequence length="382" mass="40783">MTGPTPPPASCPIGWQPSALTPVFYGMREYSAAEGAPTRIRVFFPSLDGSVATAPILDSCGRYPLIIFAHGHCANDPNHFRKWIQLPAQLARSGYVVAVPELTHISVLPQNANHPSVPVLGAVLNWMRQNWEHSGVLMPAERTGVAGHSYGALLGAWFATVTPNVAAYAGLSGTWQELNVPLPIAALNRPKLIVAGSPVEDSFTELNSAQWSALPIPRHRTTFANGRHFDYLPAGQTPCDPERGPCPPLALAAADLVTMFFAKYLWPEHSPHLPGRVPDNLVPPPLNLTPEQEFYAGSHLIGMPAMTGANCAYTLDFQVPLRPVPHVVGLPMVPARQQVIAAGFRPTLTGLGTWVSAQSPAGGSSAPSGSTVRLTLRSGPIP</sequence>
<dbReference type="SUPFAM" id="SSF54184">
    <property type="entry name" value="Penicillin-binding protein 2x (pbp-2x), c-terminal domain"/>
    <property type="match status" value="1"/>
</dbReference>
<evidence type="ECO:0000259" key="2">
    <source>
        <dbReference type="PROSITE" id="PS51178"/>
    </source>
</evidence>
<feature type="compositionally biased region" description="Low complexity" evidence="1">
    <location>
        <begin position="358"/>
        <end position="370"/>
    </location>
</feature>
<dbReference type="Gene3D" id="3.40.50.1820">
    <property type="entry name" value="alpha/beta hydrolase"/>
    <property type="match status" value="1"/>
</dbReference>
<dbReference type="InterPro" id="IPR005543">
    <property type="entry name" value="PASTA_dom"/>
</dbReference>
<organism evidence="3 4">
    <name type="scientific">Polymorphospora rubra</name>
    <dbReference type="NCBI Taxonomy" id="338584"/>
    <lineage>
        <taxon>Bacteria</taxon>
        <taxon>Bacillati</taxon>
        <taxon>Actinomycetota</taxon>
        <taxon>Actinomycetes</taxon>
        <taxon>Micromonosporales</taxon>
        <taxon>Micromonosporaceae</taxon>
        <taxon>Polymorphospora</taxon>
    </lineage>
</organism>
<dbReference type="AlphaFoldDB" id="A0A810N3E5"/>
<dbReference type="KEGG" id="pry:Prubr_49370"/>
<dbReference type="RefSeq" id="WP_212817159.1">
    <property type="nucleotide sequence ID" value="NZ_AP023359.1"/>
</dbReference>
<dbReference type="InterPro" id="IPR029058">
    <property type="entry name" value="AB_hydrolase_fold"/>
</dbReference>
<reference evidence="3" key="1">
    <citation type="submission" date="2020-08" db="EMBL/GenBank/DDBJ databases">
        <title>Whole genome shotgun sequence of Polymorphospora rubra NBRC 101157.</title>
        <authorList>
            <person name="Komaki H."/>
            <person name="Tamura T."/>
        </authorList>
    </citation>
    <scope>NUCLEOTIDE SEQUENCE</scope>
    <source>
        <strain evidence="3">NBRC 101157</strain>
    </source>
</reference>
<feature type="domain" description="PASTA" evidence="2">
    <location>
        <begin position="318"/>
        <end position="378"/>
    </location>
</feature>
<dbReference type="EMBL" id="AP023359">
    <property type="protein sequence ID" value="BCJ67916.1"/>
    <property type="molecule type" value="Genomic_DNA"/>
</dbReference>
<dbReference type="InterPro" id="IPR017395">
    <property type="entry name" value="Chlorophyllase-like"/>
</dbReference>
<keyword evidence="4" id="KW-1185">Reference proteome</keyword>
<proteinExistence type="predicted"/>
<evidence type="ECO:0000313" key="4">
    <source>
        <dbReference type="Proteomes" id="UP000680866"/>
    </source>
</evidence>